<comment type="caution">
    <text evidence="2">The sequence shown here is derived from an EMBL/GenBank/DDBJ whole genome shotgun (WGS) entry which is preliminary data.</text>
</comment>
<protein>
    <submittedName>
        <fullName evidence="2">Uncharacterized protein</fullName>
    </submittedName>
</protein>
<dbReference type="AlphaFoldDB" id="A0AAN4ZF11"/>
<feature type="region of interest" description="Disordered" evidence="1">
    <location>
        <begin position="60"/>
        <end position="90"/>
    </location>
</feature>
<keyword evidence="3" id="KW-1185">Reference proteome</keyword>
<feature type="region of interest" description="Disordered" evidence="1">
    <location>
        <begin position="135"/>
        <end position="168"/>
    </location>
</feature>
<feature type="non-terminal residue" evidence="2">
    <location>
        <position position="1"/>
    </location>
</feature>
<dbReference type="EMBL" id="BTRK01000002">
    <property type="protein sequence ID" value="GMR37916.1"/>
    <property type="molecule type" value="Genomic_DNA"/>
</dbReference>
<dbReference type="Proteomes" id="UP001328107">
    <property type="component" value="Unassembled WGS sequence"/>
</dbReference>
<sequence>SLQYPINGEGSPSRPRSLLPSGREQQQQQRTDRIRGCSSLAALPGDLYGDASDGACAPCSGRPCSSCSRRQQPRRPIPRRASLLPAGDGATQCTRFRPSCIPAADEPRLSQVRARSEYGYSSSPARLPTVHLRSLPSESDAASSADVSSECGRRPPPPRGAAYGSHRQRAADAAHLRLLSRYDGEGDGSLLSHVPHLPRHLHLPLRPALPLLHSLHGAPSLRPVPPYRISRLQYPGAIDD</sequence>
<evidence type="ECO:0000313" key="2">
    <source>
        <dbReference type="EMBL" id="GMR37916.1"/>
    </source>
</evidence>
<evidence type="ECO:0000313" key="3">
    <source>
        <dbReference type="Proteomes" id="UP001328107"/>
    </source>
</evidence>
<feature type="region of interest" description="Disordered" evidence="1">
    <location>
        <begin position="1"/>
        <end position="36"/>
    </location>
</feature>
<name>A0AAN4ZF11_9BILA</name>
<evidence type="ECO:0000256" key="1">
    <source>
        <dbReference type="SAM" id="MobiDB-lite"/>
    </source>
</evidence>
<gene>
    <name evidence="2" type="ORF">PMAYCL1PPCAC_08111</name>
</gene>
<feature type="compositionally biased region" description="Low complexity" evidence="1">
    <location>
        <begin position="137"/>
        <end position="150"/>
    </location>
</feature>
<feature type="compositionally biased region" description="Low complexity" evidence="1">
    <location>
        <begin position="60"/>
        <end position="70"/>
    </location>
</feature>
<accession>A0AAN4ZF11</accession>
<feature type="compositionally biased region" description="Low complexity" evidence="1">
    <location>
        <begin position="10"/>
        <end position="23"/>
    </location>
</feature>
<proteinExistence type="predicted"/>
<organism evidence="2 3">
    <name type="scientific">Pristionchus mayeri</name>
    <dbReference type="NCBI Taxonomy" id="1317129"/>
    <lineage>
        <taxon>Eukaryota</taxon>
        <taxon>Metazoa</taxon>
        <taxon>Ecdysozoa</taxon>
        <taxon>Nematoda</taxon>
        <taxon>Chromadorea</taxon>
        <taxon>Rhabditida</taxon>
        <taxon>Rhabditina</taxon>
        <taxon>Diplogasteromorpha</taxon>
        <taxon>Diplogasteroidea</taxon>
        <taxon>Neodiplogasteridae</taxon>
        <taxon>Pristionchus</taxon>
    </lineage>
</organism>
<reference evidence="3" key="1">
    <citation type="submission" date="2022-10" db="EMBL/GenBank/DDBJ databases">
        <title>Genome assembly of Pristionchus species.</title>
        <authorList>
            <person name="Yoshida K."/>
            <person name="Sommer R.J."/>
        </authorList>
    </citation>
    <scope>NUCLEOTIDE SEQUENCE [LARGE SCALE GENOMIC DNA]</scope>
    <source>
        <strain evidence="3">RS5460</strain>
    </source>
</reference>